<reference evidence="2 3" key="1">
    <citation type="submission" date="2018-07" db="EMBL/GenBank/DDBJ databases">
        <title>Pedobacter sp. nov., isolated from soil.</title>
        <authorList>
            <person name="Zhou L.Y."/>
            <person name="Du Z.J."/>
        </authorList>
    </citation>
    <scope>NUCLEOTIDE SEQUENCE [LARGE SCALE GENOMIC DNA]</scope>
    <source>
        <strain evidence="2 3">JDX94</strain>
    </source>
</reference>
<dbReference type="InterPro" id="IPR050553">
    <property type="entry name" value="Thioredoxin_ResA/DsbE_sf"/>
</dbReference>
<feature type="domain" description="Alkyl hydroperoxide reductase subunit C/ Thiol specific antioxidant" evidence="1">
    <location>
        <begin position="29"/>
        <end position="156"/>
    </location>
</feature>
<dbReference type="PANTHER" id="PTHR42852:SF17">
    <property type="entry name" value="THIOREDOXIN-LIKE PROTEIN HI_1115"/>
    <property type="match status" value="1"/>
</dbReference>
<accession>A0A369PTT5</accession>
<dbReference type="GO" id="GO:0016209">
    <property type="term" value="F:antioxidant activity"/>
    <property type="evidence" value="ECO:0007669"/>
    <property type="project" value="InterPro"/>
</dbReference>
<comment type="caution">
    <text evidence="2">The sequence shown here is derived from an EMBL/GenBank/DDBJ whole genome shotgun (WGS) entry which is preliminary data.</text>
</comment>
<evidence type="ECO:0000259" key="1">
    <source>
        <dbReference type="Pfam" id="PF00578"/>
    </source>
</evidence>
<dbReference type="OrthoDB" id="793244at2"/>
<dbReference type="InterPro" id="IPR000866">
    <property type="entry name" value="AhpC/TSA"/>
</dbReference>
<dbReference type="AlphaFoldDB" id="A0A369PTT5"/>
<organism evidence="2 3">
    <name type="scientific">Pedobacter chinensis</name>
    <dbReference type="NCBI Taxonomy" id="2282421"/>
    <lineage>
        <taxon>Bacteria</taxon>
        <taxon>Pseudomonadati</taxon>
        <taxon>Bacteroidota</taxon>
        <taxon>Sphingobacteriia</taxon>
        <taxon>Sphingobacteriales</taxon>
        <taxon>Sphingobacteriaceae</taxon>
        <taxon>Pedobacter</taxon>
    </lineage>
</organism>
<gene>
    <name evidence="2" type="ORF">DU508_23180</name>
</gene>
<dbReference type="PANTHER" id="PTHR42852">
    <property type="entry name" value="THIOL:DISULFIDE INTERCHANGE PROTEIN DSBE"/>
    <property type="match status" value="1"/>
</dbReference>
<name>A0A369PTT5_9SPHI</name>
<protein>
    <recommendedName>
        <fullName evidence="1">Alkyl hydroperoxide reductase subunit C/ Thiol specific antioxidant domain-containing protein</fullName>
    </recommendedName>
</protein>
<dbReference type="EMBL" id="QPKV01000017">
    <property type="protein sequence ID" value="RDC54139.1"/>
    <property type="molecule type" value="Genomic_DNA"/>
</dbReference>
<sequence>MKKYFCLIILIPVLMKAKAQETGKNYPEVGKPMPGFKFNEVMYFTKDTVSNSDFEGQWLVLDCWNRYCSLCLKKMPALDKMRETFNKKVIFLLVGYNGSRYTKRSDDTAIRKLYEMNRLDQHLNLAIAYDSVMFHQFDIGPCPYMIIVDPKGIVRAITTSLSEPDLHNLMENKPVVFNRAYRRGERILKELK</sequence>
<dbReference type="Gene3D" id="3.40.30.10">
    <property type="entry name" value="Glutaredoxin"/>
    <property type="match status" value="1"/>
</dbReference>
<evidence type="ECO:0000313" key="2">
    <source>
        <dbReference type="EMBL" id="RDC54139.1"/>
    </source>
</evidence>
<evidence type="ECO:0000313" key="3">
    <source>
        <dbReference type="Proteomes" id="UP000253961"/>
    </source>
</evidence>
<dbReference type="SUPFAM" id="SSF52833">
    <property type="entry name" value="Thioredoxin-like"/>
    <property type="match status" value="1"/>
</dbReference>
<keyword evidence="3" id="KW-1185">Reference proteome</keyword>
<dbReference type="RefSeq" id="WP_115405052.1">
    <property type="nucleotide sequence ID" value="NZ_QPKV01000017.1"/>
</dbReference>
<dbReference type="Proteomes" id="UP000253961">
    <property type="component" value="Unassembled WGS sequence"/>
</dbReference>
<dbReference type="Pfam" id="PF00578">
    <property type="entry name" value="AhpC-TSA"/>
    <property type="match status" value="1"/>
</dbReference>
<dbReference type="GO" id="GO:0016491">
    <property type="term" value="F:oxidoreductase activity"/>
    <property type="evidence" value="ECO:0007669"/>
    <property type="project" value="InterPro"/>
</dbReference>
<proteinExistence type="predicted"/>
<dbReference type="InterPro" id="IPR036249">
    <property type="entry name" value="Thioredoxin-like_sf"/>
</dbReference>